<protein>
    <recommendedName>
        <fullName evidence="4">Gap-Pol polyprotein</fullName>
    </recommendedName>
</protein>
<evidence type="ECO:0000313" key="3">
    <source>
        <dbReference type="Proteomes" id="UP000008909"/>
    </source>
</evidence>
<accession>G7YWI7</accession>
<reference evidence="2" key="1">
    <citation type="journal article" date="2011" name="Genome Biol.">
        <title>The draft genome of the carcinogenic human liver fluke Clonorchis sinensis.</title>
        <authorList>
            <person name="Wang X."/>
            <person name="Chen W."/>
            <person name="Huang Y."/>
            <person name="Sun J."/>
            <person name="Men J."/>
            <person name="Liu H."/>
            <person name="Luo F."/>
            <person name="Guo L."/>
            <person name="Lv X."/>
            <person name="Deng C."/>
            <person name="Zhou C."/>
            <person name="Fan Y."/>
            <person name="Li X."/>
            <person name="Huang L."/>
            <person name="Hu Y."/>
            <person name="Liang C."/>
            <person name="Hu X."/>
            <person name="Xu J."/>
            <person name="Yu X."/>
        </authorList>
    </citation>
    <scope>NUCLEOTIDE SEQUENCE [LARGE SCALE GENOMIC DNA]</scope>
    <source>
        <strain evidence="2">Henan</strain>
    </source>
</reference>
<feature type="region of interest" description="Disordered" evidence="1">
    <location>
        <begin position="18"/>
        <end position="40"/>
    </location>
</feature>
<evidence type="ECO:0000313" key="2">
    <source>
        <dbReference type="EMBL" id="GAA57317.1"/>
    </source>
</evidence>
<dbReference type="EMBL" id="DF144657">
    <property type="protein sequence ID" value="GAA57317.1"/>
    <property type="molecule type" value="Genomic_DNA"/>
</dbReference>
<gene>
    <name evidence="2" type="ORF">CLF_112524</name>
</gene>
<proteinExistence type="predicted"/>
<name>G7YWI7_CLOSI</name>
<reference key="2">
    <citation type="submission" date="2011-10" db="EMBL/GenBank/DDBJ databases">
        <title>The genome and transcriptome sequence of Clonorchis sinensis provide insights into the carcinogenic liver fluke.</title>
        <authorList>
            <person name="Wang X."/>
            <person name="Huang Y."/>
            <person name="Chen W."/>
            <person name="Liu H."/>
            <person name="Guo L."/>
            <person name="Chen Y."/>
            <person name="Luo F."/>
            <person name="Zhou W."/>
            <person name="Sun J."/>
            <person name="Mao Q."/>
            <person name="Liang P."/>
            <person name="Zhou C."/>
            <person name="Tian Y."/>
            <person name="Men J."/>
            <person name="Lv X."/>
            <person name="Huang L."/>
            <person name="Zhou J."/>
            <person name="Hu Y."/>
            <person name="Li R."/>
            <person name="Zhang F."/>
            <person name="Lei H."/>
            <person name="Li X."/>
            <person name="Hu X."/>
            <person name="Liang C."/>
            <person name="Xu J."/>
            <person name="Wu Z."/>
            <person name="Yu X."/>
        </authorList>
    </citation>
    <scope>NUCLEOTIDE SEQUENCE</scope>
    <source>
        <strain>Henan</strain>
    </source>
</reference>
<dbReference type="AlphaFoldDB" id="G7YWI7"/>
<evidence type="ECO:0000256" key="1">
    <source>
        <dbReference type="SAM" id="MobiDB-lite"/>
    </source>
</evidence>
<evidence type="ECO:0008006" key="4">
    <source>
        <dbReference type="Google" id="ProtNLM"/>
    </source>
</evidence>
<organism evidence="2 3">
    <name type="scientific">Clonorchis sinensis</name>
    <name type="common">Chinese liver fluke</name>
    <dbReference type="NCBI Taxonomy" id="79923"/>
    <lineage>
        <taxon>Eukaryota</taxon>
        <taxon>Metazoa</taxon>
        <taxon>Spiralia</taxon>
        <taxon>Lophotrochozoa</taxon>
        <taxon>Platyhelminthes</taxon>
        <taxon>Trematoda</taxon>
        <taxon>Digenea</taxon>
        <taxon>Opisthorchiida</taxon>
        <taxon>Opisthorchiata</taxon>
        <taxon>Opisthorchiidae</taxon>
        <taxon>Clonorchis</taxon>
    </lineage>
</organism>
<sequence>MGRLVACGVHTPNPENTCKSFRRHGHSGHKEDLRRSQWPQPPTHYRVVHKARSNSVTATFKVDSACQRKFVKTGHRHIRTEEQLNRHHGEAARSPSECQRVLVCDHGNRHTTWIPGRIIRRRGKVFHVIQFGLVKRIRHRKQVRPTESQILPTGPSDLSQEMLLDTFDLGSITENPSAASLDAHLEHGLRPPSWKDGIHKPVRPLQVNHRFRSYDKKFQGGAGRNSTWIFLYRSSQVFLRSSSLSRALLAAVRDACLSGIKPNRCWSPSYCR</sequence>
<keyword evidence="3" id="KW-1185">Reference proteome</keyword>
<dbReference type="Proteomes" id="UP000008909">
    <property type="component" value="Unassembled WGS sequence"/>
</dbReference>